<dbReference type="InterPro" id="IPR050316">
    <property type="entry name" value="Tyrosinase/Hemocyanin"/>
</dbReference>
<keyword evidence="1" id="KW-0479">Metal-binding</keyword>
<reference evidence="5 6" key="1">
    <citation type="submission" date="2023-01" db="EMBL/GenBank/DDBJ databases">
        <title>Analysis of 21 Apiospora genomes using comparative genomics revels a genus with tremendous synthesis potential of carbohydrate active enzymes and secondary metabolites.</title>
        <authorList>
            <person name="Sorensen T."/>
        </authorList>
    </citation>
    <scope>NUCLEOTIDE SEQUENCE [LARGE SCALE GENOMIC DNA]</scope>
    <source>
        <strain evidence="5 6">CBS 20057</strain>
    </source>
</reference>
<evidence type="ECO:0000256" key="1">
    <source>
        <dbReference type="ARBA" id="ARBA00022723"/>
    </source>
</evidence>
<dbReference type="InterPro" id="IPR002227">
    <property type="entry name" value="Tyrosinase_Cu-bd"/>
</dbReference>
<feature type="signal peptide" evidence="3">
    <location>
        <begin position="1"/>
        <end position="22"/>
    </location>
</feature>
<dbReference type="Proteomes" id="UP001396898">
    <property type="component" value="Unassembled WGS sequence"/>
</dbReference>
<organism evidence="5 6">
    <name type="scientific">Apiospora marii</name>
    <dbReference type="NCBI Taxonomy" id="335849"/>
    <lineage>
        <taxon>Eukaryota</taxon>
        <taxon>Fungi</taxon>
        <taxon>Dikarya</taxon>
        <taxon>Ascomycota</taxon>
        <taxon>Pezizomycotina</taxon>
        <taxon>Sordariomycetes</taxon>
        <taxon>Xylariomycetidae</taxon>
        <taxon>Amphisphaeriales</taxon>
        <taxon>Apiosporaceae</taxon>
        <taxon>Apiospora</taxon>
    </lineage>
</organism>
<dbReference type="SUPFAM" id="SSF48056">
    <property type="entry name" value="Di-copper centre-containing domain"/>
    <property type="match status" value="1"/>
</dbReference>
<evidence type="ECO:0000313" key="6">
    <source>
        <dbReference type="Proteomes" id="UP001396898"/>
    </source>
</evidence>
<dbReference type="PRINTS" id="PR00092">
    <property type="entry name" value="TYROSINASE"/>
</dbReference>
<dbReference type="PANTHER" id="PTHR11474">
    <property type="entry name" value="TYROSINASE FAMILY MEMBER"/>
    <property type="match status" value="1"/>
</dbReference>
<evidence type="ECO:0000256" key="3">
    <source>
        <dbReference type="SAM" id="SignalP"/>
    </source>
</evidence>
<keyword evidence="6" id="KW-1185">Reference proteome</keyword>
<comment type="caution">
    <text evidence="5">The sequence shown here is derived from an EMBL/GenBank/DDBJ whole genome shotgun (WGS) entry which is preliminary data.</text>
</comment>
<evidence type="ECO:0000259" key="4">
    <source>
        <dbReference type="PROSITE" id="PS00498"/>
    </source>
</evidence>
<keyword evidence="3" id="KW-0732">Signal</keyword>
<dbReference type="Gene3D" id="1.10.1280.10">
    <property type="entry name" value="Di-copper center containing domain from catechol oxidase"/>
    <property type="match status" value="1"/>
</dbReference>
<accession>A0ABR1T246</accession>
<keyword evidence="2" id="KW-0186">Copper</keyword>
<evidence type="ECO:0000313" key="5">
    <source>
        <dbReference type="EMBL" id="KAK8040665.1"/>
    </source>
</evidence>
<sequence length="364" mass="41348">MHFTSFVNCVLVALTYVGLASSRLIRAENSTKDAGCREPLIRREWRTLSKSERQSFIGAVRCLQSKPGQTSDTFEGVKSRYDDFVALHITQTDYVHWVGQLLPWHRYFLWFFEQSLRETCGYNGGVPYWDWTQDAVSEQAVLESPIFDPIHGFGGNGPYIVNTTGFPKDWQTMTPVPRRTGGGCIEDGPFAHVNISMGPGNHTGYTPHCLRRDFSPWLVTQTLNASKLAFVLEAEDFWHLDHRVEGFSLEIADLSLHGGAHLGVGGNIGEMANTYSSPGDPIFWLHHSALDRVWNIWQRQNWETRKSDIGGPDTQWAYPYNYFGDIPYKNVTLETPLYFEQLGGVRKIADTMDIQGGPFCYDYE</sequence>
<dbReference type="PROSITE" id="PS00498">
    <property type="entry name" value="TYROSINASE_2"/>
    <property type="match status" value="1"/>
</dbReference>
<dbReference type="EMBL" id="JAQQWI010000001">
    <property type="protein sequence ID" value="KAK8040665.1"/>
    <property type="molecule type" value="Genomic_DNA"/>
</dbReference>
<feature type="chain" id="PRO_5047521838" evidence="3">
    <location>
        <begin position="23"/>
        <end position="364"/>
    </location>
</feature>
<protein>
    <submittedName>
        <fullName evidence="5">N-acetyl-6-hydroxytryptophan oxidase ivoB</fullName>
    </submittedName>
</protein>
<gene>
    <name evidence="5" type="ORF">PG991_000453</name>
</gene>
<dbReference type="Pfam" id="PF00264">
    <property type="entry name" value="Tyrosinase"/>
    <property type="match status" value="1"/>
</dbReference>
<name>A0ABR1T246_9PEZI</name>
<dbReference type="PANTHER" id="PTHR11474:SF126">
    <property type="entry name" value="TYROSINASE-LIKE PROTEIN TYR-1-RELATED"/>
    <property type="match status" value="1"/>
</dbReference>
<proteinExistence type="predicted"/>
<feature type="domain" description="Tyrosinase copper-binding" evidence="4">
    <location>
        <begin position="280"/>
        <end position="291"/>
    </location>
</feature>
<dbReference type="InterPro" id="IPR008922">
    <property type="entry name" value="Di-copper_centre_dom_sf"/>
</dbReference>
<evidence type="ECO:0000256" key="2">
    <source>
        <dbReference type="ARBA" id="ARBA00023008"/>
    </source>
</evidence>